<evidence type="ECO:0000256" key="4">
    <source>
        <dbReference type="ARBA" id="ARBA00022528"/>
    </source>
</evidence>
<dbReference type="CDD" id="cd18580">
    <property type="entry name" value="ABC_6TM_ABCC_D2"/>
    <property type="match status" value="1"/>
</dbReference>
<dbReference type="PANTHER" id="PTHR24223">
    <property type="entry name" value="ATP-BINDING CASSETTE SUB-FAMILY C"/>
    <property type="match status" value="1"/>
</dbReference>
<dbReference type="Pfam" id="PF00664">
    <property type="entry name" value="ABC_membrane"/>
    <property type="match status" value="2"/>
</dbReference>
<dbReference type="InterPro" id="IPR050173">
    <property type="entry name" value="ABC_transporter_C-like"/>
</dbReference>
<keyword evidence="7" id="KW-0547">Nucleotide-binding</keyword>
<keyword evidence="10 11" id="KW-0472">Membrane</keyword>
<dbReference type="InterPro" id="IPR027417">
    <property type="entry name" value="P-loop_NTPase"/>
</dbReference>
<evidence type="ECO:0000256" key="7">
    <source>
        <dbReference type="ARBA" id="ARBA00022741"/>
    </source>
</evidence>
<keyword evidence="4" id="KW-0150">Chloroplast</keyword>
<evidence type="ECO:0000259" key="12">
    <source>
        <dbReference type="PROSITE" id="PS50893"/>
    </source>
</evidence>
<dbReference type="CDD" id="cd18579">
    <property type="entry name" value="ABC_6TM_ABCC_D1"/>
    <property type="match status" value="1"/>
</dbReference>
<keyword evidence="4" id="KW-0934">Plastid</keyword>
<dbReference type="InterPro" id="IPR017871">
    <property type="entry name" value="ABC_transporter-like_CS"/>
</dbReference>
<feature type="domain" description="ABC transporter" evidence="12">
    <location>
        <begin position="483"/>
        <end position="706"/>
    </location>
</feature>
<keyword evidence="3" id="KW-0813">Transport</keyword>
<dbReference type="Proteomes" id="UP000886520">
    <property type="component" value="Chromosome 6"/>
</dbReference>
<dbReference type="PANTHER" id="PTHR24223:SF189">
    <property type="entry name" value="ABC TRANSPORTER C FAMILY MEMBER 5"/>
    <property type="match status" value="1"/>
</dbReference>
<feature type="transmembrane region" description="Helical" evidence="11">
    <location>
        <begin position="901"/>
        <end position="921"/>
    </location>
</feature>
<feature type="domain" description="ABC transporter" evidence="12">
    <location>
        <begin position="1108"/>
        <end position="1342"/>
    </location>
</feature>
<dbReference type="PROSITE" id="PS50929">
    <property type="entry name" value="ABC_TM1F"/>
    <property type="match status" value="2"/>
</dbReference>
<evidence type="ECO:0000256" key="5">
    <source>
        <dbReference type="ARBA" id="ARBA00022692"/>
    </source>
</evidence>
<evidence type="ECO:0000256" key="8">
    <source>
        <dbReference type="ARBA" id="ARBA00022840"/>
    </source>
</evidence>
<protein>
    <recommendedName>
        <fullName evidence="16">ABC transporter C family member 3</fullName>
    </recommendedName>
</protein>
<dbReference type="InterPro" id="IPR036640">
    <property type="entry name" value="ABC1_TM_sf"/>
</dbReference>
<evidence type="ECO:0000256" key="6">
    <source>
        <dbReference type="ARBA" id="ARBA00022737"/>
    </source>
</evidence>
<dbReference type="GO" id="GO:0005524">
    <property type="term" value="F:ATP binding"/>
    <property type="evidence" value="ECO:0007669"/>
    <property type="project" value="UniProtKB-KW"/>
</dbReference>
<dbReference type="InterPro" id="IPR003593">
    <property type="entry name" value="AAA+_ATPase"/>
</dbReference>
<dbReference type="InterPro" id="IPR044726">
    <property type="entry name" value="ABCC_6TM_D2"/>
</dbReference>
<dbReference type="FunFam" id="1.20.1560.10:FF:000003">
    <property type="entry name" value="ABC transporter C family member 10"/>
    <property type="match status" value="1"/>
</dbReference>
<dbReference type="InterPro" id="IPR003439">
    <property type="entry name" value="ABC_transporter-like_ATP-bd"/>
</dbReference>
<dbReference type="SMART" id="SM00382">
    <property type="entry name" value="AAA"/>
    <property type="match status" value="2"/>
</dbReference>
<comment type="caution">
    <text evidence="14">The sequence shown here is derived from an EMBL/GenBank/DDBJ whole genome shotgun (WGS) entry which is preliminary data.</text>
</comment>
<name>A0A9D4V318_ADICA</name>
<feature type="domain" description="ABC transmembrane type-1" evidence="13">
    <location>
        <begin position="791"/>
        <end position="1071"/>
    </location>
</feature>
<feature type="transmembrane region" description="Helical" evidence="11">
    <location>
        <begin position="299"/>
        <end position="321"/>
    </location>
</feature>
<feature type="transmembrane region" description="Helical" evidence="11">
    <location>
        <begin position="830"/>
        <end position="856"/>
    </location>
</feature>
<accession>A0A9D4V318</accession>
<dbReference type="InterPro" id="IPR044746">
    <property type="entry name" value="ABCC_6TM_D1"/>
</dbReference>
<dbReference type="Gene3D" id="3.40.50.300">
    <property type="entry name" value="P-loop containing nucleotide triphosphate hydrolases"/>
    <property type="match status" value="2"/>
</dbReference>
<keyword evidence="15" id="KW-1185">Reference proteome</keyword>
<dbReference type="Gene3D" id="1.20.1560.10">
    <property type="entry name" value="ABC transporter type 1, transmembrane domain"/>
    <property type="match status" value="2"/>
</dbReference>
<evidence type="ECO:0000259" key="13">
    <source>
        <dbReference type="PROSITE" id="PS50929"/>
    </source>
</evidence>
<sequence>MELRETGLRVTTSLAGIWGQPSQPNSVGFSECCTPTNGIIMVNSDSEFQKLLQSLCVSSSALHVLAKSSRMEIEQAPLLEGRSASGRDKVTPYAEGGFFSILTFSWLSPLLSEGYRKPLHFDDIPLLAHADTAEEALRVLESSWSSIHFSSSASLLKCLALSYWKPALVSGCYAGVYTFASYIGPFLVNDFVVSLSASDDSSLHEFALVGLFFGAKVVESLAQRHWYFRAQQMGMRVRSLLTVLIYKKGLSMSSLSQQKHSSGEVVNYAGVDVQRIGDFSLYLHDTWLLPMHIVLSVSILYINLGLASIAGLLATAFTMLANLPFSKLQERFQSQIMKAKDTRMKATAEALKNMRILKLQAWELKFLEKIMALRSTEYKWLSRFHYTQAASLGLFWGAPLLVAIVTFGSCVILGVPLTTGRVLTALATLRIMQDPIRNLPDLVSMLTQTKVSLDRIRVFLNEQDICINDVDLSISSPHEAVAIELCNATFSWQNGHAVPTLRVPSLCIRRGMRVAVCGKVGSGKSSLLLSILGEIPKSSGTVKVCGRVAYVAQSPWIQTGTAVDNILFGKAMNRAHYVNVLQACALVKDLELFSHGEQTEIGERGINLSGGQKQRFQLARAIYQDADIYLLDDPFSAVDAHTGQHLFKECILGALANKTVIYVTHQVEFLPAADVVLVLQEGNIVYNGPYKELESATSILGPLSAAHATSSQATGADESYAHSKDMKQMSDELCNVDDVFGCMEDHEVDENAKQKEMVQLVQEEEKEIGKVSFSVYLSLIQAAYRCSLVPVILLAQTMFQCLQIASNYWLAWATPKMDTEEPFVSMKRVLGIYVILACGSTGCVLLRTISMAAVTLKTSQIFFKRMIYCIFHAPMSFFDSTPTGRILNRASTDQSAMDFDVTLRLGGVALSFIQLVGIFAVMSQAAWGLVLLFVPAFGICTWMQQYYVASARELARLVGVKKAPVLQHFGETISGAATIRALNKQHDFMSRNLQLIDHYSKPYFHNIAAMEWLCFRLDLLTNCIFTLSLLIIVSMLKDTIDPSIAGLAVTYGLNLNIIQSWLTWNLCNLENKIISAERIQQYTCIANEGPCIIENDRPPRGWPMKGTVNFINLKVRYGQRMPLVINGITCTVLGGTKIGIVGRTGSGKSTLIQALFRLVEPTEGKILIDGIDIMELGLHDLRTHLSIIPQDPTMFEGTLRFNLDPLEEHTDTEIWQALERSQLEHTVRARDQKLDAIVNENGENWSVGQRQLVCLGRALLKKRRILVLDEATASVDFATDSVIQNTIQVEFADSTVIAIAHRIMTVMNSDLVLVLSDGKVAEFDKPARLLKNSSSLFAKLVAEFSRRSGSSCTQSAETCG</sequence>
<dbReference type="GO" id="GO:0140359">
    <property type="term" value="F:ABC-type transporter activity"/>
    <property type="evidence" value="ECO:0007669"/>
    <property type="project" value="InterPro"/>
</dbReference>
<gene>
    <name evidence="14" type="ORF">GOP47_0006419</name>
</gene>
<keyword evidence="9 11" id="KW-1133">Transmembrane helix</keyword>
<evidence type="ECO:0000256" key="9">
    <source>
        <dbReference type="ARBA" id="ARBA00022989"/>
    </source>
</evidence>
<dbReference type="Pfam" id="PF00005">
    <property type="entry name" value="ABC_tran"/>
    <property type="match status" value="2"/>
</dbReference>
<dbReference type="PROSITE" id="PS00211">
    <property type="entry name" value="ABC_TRANSPORTER_1"/>
    <property type="match status" value="1"/>
</dbReference>
<dbReference type="SUPFAM" id="SSF52540">
    <property type="entry name" value="P-loop containing nucleoside triphosphate hydrolases"/>
    <property type="match status" value="2"/>
</dbReference>
<dbReference type="GO" id="GO:0016887">
    <property type="term" value="F:ATP hydrolysis activity"/>
    <property type="evidence" value="ECO:0007669"/>
    <property type="project" value="InterPro"/>
</dbReference>
<keyword evidence="8" id="KW-0067">ATP-binding</keyword>
<evidence type="ECO:0000256" key="1">
    <source>
        <dbReference type="ARBA" id="ARBA00004141"/>
    </source>
</evidence>
<dbReference type="SUPFAM" id="SSF90123">
    <property type="entry name" value="ABC transporter transmembrane region"/>
    <property type="match status" value="2"/>
</dbReference>
<dbReference type="PROSITE" id="PS50893">
    <property type="entry name" value="ABC_TRANSPORTER_2"/>
    <property type="match status" value="2"/>
</dbReference>
<evidence type="ECO:0000256" key="10">
    <source>
        <dbReference type="ARBA" id="ARBA00023136"/>
    </source>
</evidence>
<dbReference type="InterPro" id="IPR011527">
    <property type="entry name" value="ABC1_TM_dom"/>
</dbReference>
<dbReference type="GO" id="GO:0016020">
    <property type="term" value="C:membrane"/>
    <property type="evidence" value="ECO:0007669"/>
    <property type="project" value="UniProtKB-SubCell"/>
</dbReference>
<evidence type="ECO:0000256" key="3">
    <source>
        <dbReference type="ARBA" id="ARBA00022448"/>
    </source>
</evidence>
<comment type="subcellular location">
    <subcellularLocation>
        <location evidence="1">Membrane</location>
        <topology evidence="1">Multi-pass membrane protein</topology>
    </subcellularLocation>
</comment>
<dbReference type="CDD" id="cd03250">
    <property type="entry name" value="ABCC_MRP_domain1"/>
    <property type="match status" value="1"/>
</dbReference>
<organism evidence="14 15">
    <name type="scientific">Adiantum capillus-veneris</name>
    <name type="common">Maidenhair fern</name>
    <dbReference type="NCBI Taxonomy" id="13818"/>
    <lineage>
        <taxon>Eukaryota</taxon>
        <taxon>Viridiplantae</taxon>
        <taxon>Streptophyta</taxon>
        <taxon>Embryophyta</taxon>
        <taxon>Tracheophyta</taxon>
        <taxon>Polypodiopsida</taxon>
        <taxon>Polypodiidae</taxon>
        <taxon>Polypodiales</taxon>
        <taxon>Pteridineae</taxon>
        <taxon>Pteridaceae</taxon>
        <taxon>Vittarioideae</taxon>
        <taxon>Adiantum</taxon>
    </lineage>
</organism>
<reference evidence="14" key="1">
    <citation type="submission" date="2021-01" db="EMBL/GenBank/DDBJ databases">
        <title>Adiantum capillus-veneris genome.</title>
        <authorList>
            <person name="Fang Y."/>
            <person name="Liao Q."/>
        </authorList>
    </citation>
    <scope>NUCLEOTIDE SEQUENCE</scope>
    <source>
        <strain evidence="14">H3</strain>
        <tissue evidence="14">Leaf</tissue>
    </source>
</reference>
<dbReference type="FunFam" id="3.40.50.300:FF:000169">
    <property type="entry name" value="ABC transporter C family member 3"/>
    <property type="match status" value="1"/>
</dbReference>
<evidence type="ECO:0008006" key="16">
    <source>
        <dbReference type="Google" id="ProtNLM"/>
    </source>
</evidence>
<proteinExistence type="inferred from homology"/>
<feature type="transmembrane region" description="Helical" evidence="11">
    <location>
        <begin position="394"/>
        <end position="415"/>
    </location>
</feature>
<dbReference type="OrthoDB" id="6500128at2759"/>
<evidence type="ECO:0000313" key="14">
    <source>
        <dbReference type="EMBL" id="KAI5078748.1"/>
    </source>
</evidence>
<evidence type="ECO:0000256" key="11">
    <source>
        <dbReference type="SAM" id="Phobius"/>
    </source>
</evidence>
<evidence type="ECO:0000313" key="15">
    <source>
        <dbReference type="Proteomes" id="UP000886520"/>
    </source>
</evidence>
<feature type="transmembrane region" description="Helical" evidence="11">
    <location>
        <begin position="927"/>
        <end position="948"/>
    </location>
</feature>
<keyword evidence="6" id="KW-0677">Repeat</keyword>
<feature type="domain" description="ABC transmembrane type-1" evidence="13">
    <location>
        <begin position="168"/>
        <end position="448"/>
    </location>
</feature>
<feature type="transmembrane region" description="Helical" evidence="11">
    <location>
        <begin position="1019"/>
        <end position="1036"/>
    </location>
</feature>
<evidence type="ECO:0000256" key="2">
    <source>
        <dbReference type="ARBA" id="ARBA00009726"/>
    </source>
</evidence>
<dbReference type="FunFam" id="1.20.1560.10:FF:000002">
    <property type="entry name" value="ABC transporter C family member 5"/>
    <property type="match status" value="1"/>
</dbReference>
<dbReference type="CDD" id="cd03244">
    <property type="entry name" value="ABCC_MRP_domain2"/>
    <property type="match status" value="1"/>
</dbReference>
<dbReference type="FunFam" id="3.40.50.300:FF:000508">
    <property type="entry name" value="ABC transporter C family member 5"/>
    <property type="match status" value="1"/>
</dbReference>
<keyword evidence="5 11" id="KW-0812">Transmembrane</keyword>
<dbReference type="EMBL" id="JABFUD020000006">
    <property type="protein sequence ID" value="KAI5078748.1"/>
    <property type="molecule type" value="Genomic_DNA"/>
</dbReference>
<comment type="similarity">
    <text evidence="2">Belongs to the ABC transporter superfamily. ABCC family. Conjugate transporter (TC 3.A.1.208) subfamily.</text>
</comment>